<evidence type="ECO:0000313" key="1">
    <source>
        <dbReference type="EMBL" id="MDT2691526.1"/>
    </source>
</evidence>
<reference evidence="1" key="1">
    <citation type="submission" date="2023-03" db="EMBL/GenBank/DDBJ databases">
        <authorList>
            <person name="Shen W."/>
            <person name="Cai J."/>
        </authorList>
    </citation>
    <scope>NUCLEOTIDE SEQUENCE</scope>
    <source>
        <strain evidence="1">K69-2</strain>
    </source>
</reference>
<dbReference type="EMBL" id="JARPZN010000015">
    <property type="protein sequence ID" value="MDT2691526.1"/>
    <property type="molecule type" value="Genomic_DNA"/>
</dbReference>
<dbReference type="Proteomes" id="UP001183682">
    <property type="component" value="Unassembled WGS sequence"/>
</dbReference>
<dbReference type="AlphaFoldDB" id="A0AAE4HS97"/>
<accession>A0AAE4HS97</accession>
<proteinExistence type="predicted"/>
<gene>
    <name evidence="1" type="ORF">P7E30_15215</name>
</gene>
<name>A0AAE4HS97_ENTGA</name>
<evidence type="ECO:0000313" key="2">
    <source>
        <dbReference type="Proteomes" id="UP001183682"/>
    </source>
</evidence>
<sequence length="199" mass="22867">MQRKSRKRNRLLAQVKSVNLLTDQDFYYHNANFNQIILGQVRHPKKKRPAYYQPNVVLNSSLVLAPSSSAKCYQLYQADIGEADFEDSFFANASNYLVEGLSRYLESLYEQQISEDLLLQELIAFFEIKNNCNVKSTDILEKLKEVTGYSSIALEVLKESTLEDVFGFLDARIITQLAEGTLKRDETFSSRIKLLFDSL</sequence>
<dbReference type="RefSeq" id="WP_311810068.1">
    <property type="nucleotide sequence ID" value="NZ_JARPZN010000015.1"/>
</dbReference>
<protein>
    <submittedName>
        <fullName evidence="1">Uncharacterized protein</fullName>
    </submittedName>
</protein>
<comment type="caution">
    <text evidence="1">The sequence shown here is derived from an EMBL/GenBank/DDBJ whole genome shotgun (WGS) entry which is preliminary data.</text>
</comment>
<organism evidence="1 2">
    <name type="scientific">Enterococcus gallinarum</name>
    <dbReference type="NCBI Taxonomy" id="1353"/>
    <lineage>
        <taxon>Bacteria</taxon>
        <taxon>Bacillati</taxon>
        <taxon>Bacillota</taxon>
        <taxon>Bacilli</taxon>
        <taxon>Lactobacillales</taxon>
        <taxon>Enterococcaceae</taxon>
        <taxon>Enterococcus</taxon>
    </lineage>
</organism>